<name>S3D1N5_GLAL2</name>
<proteinExistence type="predicted"/>
<dbReference type="SMART" id="SM00906">
    <property type="entry name" value="Fungal_trans"/>
    <property type="match status" value="1"/>
</dbReference>
<dbReference type="PANTHER" id="PTHR31001">
    <property type="entry name" value="UNCHARACTERIZED TRANSCRIPTIONAL REGULATORY PROTEIN"/>
    <property type="match status" value="1"/>
</dbReference>
<accession>S3D1N5</accession>
<dbReference type="InterPro" id="IPR036864">
    <property type="entry name" value="Zn2-C6_fun-type_DNA-bd_sf"/>
</dbReference>
<feature type="domain" description="Zn(2)-C6 fungal-type" evidence="5">
    <location>
        <begin position="24"/>
        <end position="53"/>
    </location>
</feature>
<keyword evidence="3" id="KW-0539">Nucleus</keyword>
<dbReference type="Pfam" id="PF00172">
    <property type="entry name" value="Zn_clus"/>
    <property type="match status" value="1"/>
</dbReference>
<dbReference type="GO" id="GO:0003677">
    <property type="term" value="F:DNA binding"/>
    <property type="evidence" value="ECO:0007669"/>
    <property type="project" value="UniProtKB-KW"/>
</dbReference>
<evidence type="ECO:0000256" key="1">
    <source>
        <dbReference type="ARBA" id="ARBA00004123"/>
    </source>
</evidence>
<protein>
    <submittedName>
        <fullName evidence="6">Zn2/Cys6 DNA-binding protein</fullName>
    </submittedName>
</protein>
<dbReference type="eggNOG" id="ENOG502QYWX">
    <property type="taxonomic scope" value="Eukaryota"/>
</dbReference>
<evidence type="ECO:0000259" key="5">
    <source>
        <dbReference type="PROSITE" id="PS50048"/>
    </source>
</evidence>
<dbReference type="PROSITE" id="PS50048">
    <property type="entry name" value="ZN2_CY6_FUNGAL_2"/>
    <property type="match status" value="1"/>
</dbReference>
<evidence type="ECO:0000313" key="6">
    <source>
        <dbReference type="EMBL" id="EPE25946.1"/>
    </source>
</evidence>
<dbReference type="SUPFAM" id="SSF57701">
    <property type="entry name" value="Zn2/Cys6 DNA-binding domain"/>
    <property type="match status" value="1"/>
</dbReference>
<comment type="subcellular location">
    <subcellularLocation>
        <location evidence="1">Nucleus</location>
    </subcellularLocation>
</comment>
<evidence type="ECO:0000313" key="7">
    <source>
        <dbReference type="Proteomes" id="UP000016922"/>
    </source>
</evidence>
<dbReference type="InterPro" id="IPR001138">
    <property type="entry name" value="Zn2Cys6_DnaBD"/>
</dbReference>
<dbReference type="KEGG" id="glz:GLAREA_01858"/>
<dbReference type="Gene3D" id="4.10.240.10">
    <property type="entry name" value="Zn(2)-C6 fungal-type DNA-binding domain"/>
    <property type="match status" value="1"/>
</dbReference>
<dbReference type="GO" id="GO:0008270">
    <property type="term" value="F:zinc ion binding"/>
    <property type="evidence" value="ECO:0007669"/>
    <property type="project" value="InterPro"/>
</dbReference>
<dbReference type="CDD" id="cd12148">
    <property type="entry name" value="fungal_TF_MHR"/>
    <property type="match status" value="1"/>
</dbReference>
<keyword evidence="2" id="KW-0479">Metal-binding</keyword>
<feature type="compositionally biased region" description="Basic and acidic residues" evidence="4">
    <location>
        <begin position="634"/>
        <end position="645"/>
    </location>
</feature>
<gene>
    <name evidence="6" type="ORF">GLAREA_01858</name>
</gene>
<dbReference type="AlphaFoldDB" id="S3D1N5"/>
<evidence type="ECO:0000256" key="4">
    <source>
        <dbReference type="SAM" id="MobiDB-lite"/>
    </source>
</evidence>
<dbReference type="HOGENOM" id="CLU_004083_5_0_1"/>
<dbReference type="Proteomes" id="UP000016922">
    <property type="component" value="Unassembled WGS sequence"/>
</dbReference>
<dbReference type="GO" id="GO:0005634">
    <property type="term" value="C:nucleus"/>
    <property type="evidence" value="ECO:0007669"/>
    <property type="project" value="UniProtKB-SubCell"/>
</dbReference>
<dbReference type="OMA" id="HNPMHMA"/>
<evidence type="ECO:0000256" key="3">
    <source>
        <dbReference type="ARBA" id="ARBA00023242"/>
    </source>
</evidence>
<dbReference type="EMBL" id="KE145371">
    <property type="protein sequence ID" value="EPE25946.1"/>
    <property type="molecule type" value="Genomic_DNA"/>
</dbReference>
<dbReference type="OrthoDB" id="2269373at2759"/>
<dbReference type="InterPro" id="IPR050613">
    <property type="entry name" value="Sec_Metabolite_Reg"/>
</dbReference>
<keyword evidence="7" id="KW-1185">Reference proteome</keyword>
<organism evidence="6 7">
    <name type="scientific">Glarea lozoyensis (strain ATCC 20868 / MF5171)</name>
    <dbReference type="NCBI Taxonomy" id="1116229"/>
    <lineage>
        <taxon>Eukaryota</taxon>
        <taxon>Fungi</taxon>
        <taxon>Dikarya</taxon>
        <taxon>Ascomycota</taxon>
        <taxon>Pezizomycotina</taxon>
        <taxon>Leotiomycetes</taxon>
        <taxon>Helotiales</taxon>
        <taxon>Helotiaceae</taxon>
        <taxon>Glarea</taxon>
    </lineage>
</organism>
<dbReference type="GO" id="GO:0006351">
    <property type="term" value="P:DNA-templated transcription"/>
    <property type="evidence" value="ECO:0007669"/>
    <property type="project" value="InterPro"/>
</dbReference>
<keyword evidence="6" id="KW-0238">DNA-binding</keyword>
<dbReference type="PANTHER" id="PTHR31001:SF85">
    <property type="entry name" value="ZN(II)2CYS6 TRANSCRIPTION FACTOR (EUROFUNG)"/>
    <property type="match status" value="1"/>
</dbReference>
<dbReference type="SMART" id="SM00066">
    <property type="entry name" value="GAL4"/>
    <property type="match status" value="1"/>
</dbReference>
<dbReference type="Pfam" id="PF04082">
    <property type="entry name" value="Fungal_trans"/>
    <property type="match status" value="1"/>
</dbReference>
<dbReference type="GO" id="GO:0000981">
    <property type="term" value="F:DNA-binding transcription factor activity, RNA polymerase II-specific"/>
    <property type="evidence" value="ECO:0007669"/>
    <property type="project" value="InterPro"/>
</dbReference>
<sequence length="739" mass="84359">MSTTTEDTSPPGLISDTSVRRKHPCVLCQQRKVKCDRDDPCANCRKARVECVSSSMQPPKRRKKRFPEAELLARIRKYEAHLRSYGADIDAINREEVPLPPPGLKQETSSSPAVFKTSMEQLEDGYRSLSVRESLKHVENNLSTGPLDEFQEADLSEEDETFDGALTKTYDAIPMDSSELFLFHSSSTEDLAALHPQPVQIFRLWQIYLDNINPVFKLFHTPTVQQRILDVSADPQTASKSMHVLMFGIYTMAVTSLTDEDCMSYFNEKRDELIKKYQNAAKLALVQARFMRSSDMTTLQGFMLHLFSCLNFNVDPRALFCLTGIAVRIAQRMGLNFDGTAYGLPPFETEMRRRLWWQIIFLDSRVGELAGCPPSMLQHLRTTRIPLNVNDSDLFPGMREPPVEHTGITEMIHVLPRCEIIKLYLEAKLTNVPARVRIPDSQIDEFEAFIEEKYLKWCDDSVPWHVLAKLATKTALAKVRLGNYKDYLMAGEKLTVGMDNSLKEKMVGCCLIMQETFFLMAQSKSLERFHWHIFKNFPFPAMVFILSAIRTGINAELEDRAWKQIMVSSTAVRERMKLEKESVSNPHQPAPFKDELRMAIANLTCKAWDATIIRRPELQTPDFIQHLRMQTTEGRTEEKTKRRDVNSSPATSPPETEIPKPTTDGVGYSAFGDDYRWMSQPSMFNNNEYNMEMGSEGQNMSGMMMDEAMAQDTTWNMWDEFAQAGGSGFDSQMGGQKSW</sequence>
<dbReference type="InterPro" id="IPR007219">
    <property type="entry name" value="XnlR_reg_dom"/>
</dbReference>
<evidence type="ECO:0000256" key="2">
    <source>
        <dbReference type="ARBA" id="ARBA00022723"/>
    </source>
</evidence>
<dbReference type="RefSeq" id="XP_008087265.1">
    <property type="nucleotide sequence ID" value="XM_008089074.1"/>
</dbReference>
<reference evidence="6 7" key="1">
    <citation type="journal article" date="2013" name="BMC Genomics">
        <title>Genomics-driven discovery of the pneumocandin biosynthetic gene cluster in the fungus Glarea lozoyensis.</title>
        <authorList>
            <person name="Chen L."/>
            <person name="Yue Q."/>
            <person name="Zhang X."/>
            <person name="Xiang M."/>
            <person name="Wang C."/>
            <person name="Li S."/>
            <person name="Che Y."/>
            <person name="Ortiz-Lopez F.J."/>
            <person name="Bills G.F."/>
            <person name="Liu X."/>
            <person name="An Z."/>
        </authorList>
    </citation>
    <scope>NUCLEOTIDE SEQUENCE [LARGE SCALE GENOMIC DNA]</scope>
    <source>
        <strain evidence="7">ATCC 20868 / MF5171</strain>
    </source>
</reference>
<dbReference type="GeneID" id="19460916"/>
<feature type="region of interest" description="Disordered" evidence="4">
    <location>
        <begin position="623"/>
        <end position="665"/>
    </location>
</feature>
<dbReference type="CDD" id="cd00067">
    <property type="entry name" value="GAL4"/>
    <property type="match status" value="1"/>
</dbReference>